<sequence length="570" mass="64101">MNDVLTRITITLLVTLALLRAESADVEKLQVSVVDTHALTFAIGHKTRFSTHVNGRTHQQTPIVTHKGYQYTTYFNSRRHLCVARRQLPAGGWSVIEFEDHVFESSDSHNTAVIGICEGDGTIHLAFDHHANPLKYRVSELGAASHPTDVEWSAALFGPVADRLGSLGRIDKFTYPRFFNAPNGNLMLSFRYFTSGNGDSRIHEYSAETHDWTPGMGRFIARDMGTYEREGETSEYRCAYMNNLTYGGERLHASWVWRDRFKKTAHENQHDVCYAYSDDDGRTWKNSKGSTIGETGTGKVIHLDSPGLVVVPVEMGYGLSNQNGHYAYPDGSLHMMVLHAVEKGERPTYQHHWRDRKGRWTTQVLPFSGGRAKILGDRDGSLFLFFEQRNEFRIAKGTPNATATKWDWNVIHAEKGIVMGSEAVVDFTRWEKERVISAYMQEKPDELLSYGDGPMIDGKPTPLLVVDYQVSAYAANPQPPADAEHIAVDTSLKWAPGMGSKAHRLFVGIDADRVGRAKKSSPECIGEFTAPEFTFPKILKPATTFYWRVDAVQENNTVKRGQVWTFTTAE</sequence>
<evidence type="ECO:0000313" key="2">
    <source>
        <dbReference type="Proteomes" id="UP000366872"/>
    </source>
</evidence>
<dbReference type="Pfam" id="PF15892">
    <property type="entry name" value="BNR_4"/>
    <property type="match status" value="1"/>
</dbReference>
<gene>
    <name evidence="1" type="ORF">PDESU_01076</name>
</gene>
<proteinExistence type="predicted"/>
<dbReference type="SUPFAM" id="SSF50939">
    <property type="entry name" value="Sialidases"/>
    <property type="match status" value="1"/>
</dbReference>
<reference evidence="1 2" key="1">
    <citation type="submission" date="2019-04" db="EMBL/GenBank/DDBJ databases">
        <authorList>
            <person name="Van Vliet M D."/>
        </authorList>
    </citation>
    <scope>NUCLEOTIDE SEQUENCE [LARGE SCALE GENOMIC DNA]</scope>
    <source>
        <strain evidence="1 2">F1</strain>
    </source>
</reference>
<dbReference type="InterPro" id="IPR036278">
    <property type="entry name" value="Sialidase_sf"/>
</dbReference>
<evidence type="ECO:0008006" key="3">
    <source>
        <dbReference type="Google" id="ProtNLM"/>
    </source>
</evidence>
<protein>
    <recommendedName>
        <fullName evidence="3">BNR repeat-containing family member</fullName>
    </recommendedName>
</protein>
<name>A0A6C2TY38_PONDE</name>
<dbReference type="EMBL" id="CAAHFG010000001">
    <property type="protein sequence ID" value="VGO12523.1"/>
    <property type="molecule type" value="Genomic_DNA"/>
</dbReference>
<keyword evidence="2" id="KW-1185">Reference proteome</keyword>
<dbReference type="AlphaFoldDB" id="A0A6C2TY38"/>
<organism evidence="1 2">
    <name type="scientific">Pontiella desulfatans</name>
    <dbReference type="NCBI Taxonomy" id="2750659"/>
    <lineage>
        <taxon>Bacteria</taxon>
        <taxon>Pseudomonadati</taxon>
        <taxon>Kiritimatiellota</taxon>
        <taxon>Kiritimatiellia</taxon>
        <taxon>Kiritimatiellales</taxon>
        <taxon>Pontiellaceae</taxon>
        <taxon>Pontiella</taxon>
    </lineage>
</organism>
<evidence type="ECO:0000313" key="1">
    <source>
        <dbReference type="EMBL" id="VGO12523.1"/>
    </source>
</evidence>
<dbReference type="Proteomes" id="UP000366872">
    <property type="component" value="Unassembled WGS sequence"/>
</dbReference>
<dbReference type="RefSeq" id="WP_136078180.1">
    <property type="nucleotide sequence ID" value="NZ_CAAHFG010000001.1"/>
</dbReference>
<accession>A0A6C2TY38</accession>